<dbReference type="AlphaFoldDB" id="A0AAN7YZ75"/>
<name>A0AAN7YZ75_9MYCE</name>
<accession>A0AAN7YZ75</accession>
<protein>
    <recommendedName>
        <fullName evidence="2">Carbohydrate binding domain-containing protein</fullName>
    </recommendedName>
</protein>
<feature type="domain" description="Carbohydrate binding" evidence="2">
    <location>
        <begin position="60"/>
        <end position="148"/>
    </location>
</feature>
<dbReference type="GO" id="GO:0030198">
    <property type="term" value="P:extracellular matrix organization"/>
    <property type="evidence" value="ECO:0007669"/>
    <property type="project" value="TreeGrafter"/>
</dbReference>
<proteinExistence type="predicted"/>
<evidence type="ECO:0000259" key="2">
    <source>
        <dbReference type="SMART" id="SM01063"/>
    </source>
</evidence>
<evidence type="ECO:0000313" key="3">
    <source>
        <dbReference type="EMBL" id="KAK5578105.1"/>
    </source>
</evidence>
<feature type="signal peptide" evidence="1">
    <location>
        <begin position="1"/>
        <end position="20"/>
    </location>
</feature>
<dbReference type="PANTHER" id="PTHR33239">
    <property type="entry name" value="CELLULOSE-BINDING DOMAIN-CONTAINING PROTEIN-RELATED"/>
    <property type="match status" value="1"/>
</dbReference>
<evidence type="ECO:0000313" key="4">
    <source>
        <dbReference type="Proteomes" id="UP001344447"/>
    </source>
</evidence>
<dbReference type="GO" id="GO:0005201">
    <property type="term" value="F:extracellular matrix structural constituent"/>
    <property type="evidence" value="ECO:0007669"/>
    <property type="project" value="TreeGrafter"/>
</dbReference>
<dbReference type="Pfam" id="PF09478">
    <property type="entry name" value="CBM49"/>
    <property type="match status" value="1"/>
</dbReference>
<keyword evidence="1" id="KW-0732">Signal</keyword>
<dbReference type="InterPro" id="IPR019028">
    <property type="entry name" value="CBM_49"/>
</dbReference>
<organism evidence="3 4">
    <name type="scientific">Dictyostelium firmibasis</name>
    <dbReference type="NCBI Taxonomy" id="79012"/>
    <lineage>
        <taxon>Eukaryota</taxon>
        <taxon>Amoebozoa</taxon>
        <taxon>Evosea</taxon>
        <taxon>Eumycetozoa</taxon>
        <taxon>Dictyostelia</taxon>
        <taxon>Dictyosteliales</taxon>
        <taxon>Dictyosteliaceae</taxon>
        <taxon>Dictyostelium</taxon>
    </lineage>
</organism>
<gene>
    <name evidence="3" type="ORF">RB653_003058</name>
</gene>
<dbReference type="InterPro" id="IPR052879">
    <property type="entry name" value="Dd_Spore_Germination_Stalk"/>
</dbReference>
<sequence>MKSIVLLLLSLLLTVALVAAQEEDKGRPPYQCPKNCGGGHTCHIKNNDCHCKKFGDIKDIKLEFVRLNSWVDGSCGKTYTQWDIKIVNCGDCDLFEIYIGYDYTLRLRDSSSIWNMIRLPYGVLTLPSYQTSINAGASYTFGFIIEGTHKPNLDILYVRF</sequence>
<keyword evidence="4" id="KW-1185">Reference proteome</keyword>
<evidence type="ECO:0000256" key="1">
    <source>
        <dbReference type="SAM" id="SignalP"/>
    </source>
</evidence>
<dbReference type="Proteomes" id="UP001344447">
    <property type="component" value="Unassembled WGS sequence"/>
</dbReference>
<dbReference type="PANTHER" id="PTHR33239:SF1">
    <property type="entry name" value="CELLULOSE-BINDING DOMAIN-CONTAINING PROTEIN"/>
    <property type="match status" value="1"/>
</dbReference>
<dbReference type="GO" id="GO:0030246">
    <property type="term" value="F:carbohydrate binding"/>
    <property type="evidence" value="ECO:0007669"/>
    <property type="project" value="InterPro"/>
</dbReference>
<comment type="caution">
    <text evidence="3">The sequence shown here is derived from an EMBL/GenBank/DDBJ whole genome shotgun (WGS) entry which is preliminary data.</text>
</comment>
<dbReference type="EMBL" id="JAVFKY010000004">
    <property type="protein sequence ID" value="KAK5578105.1"/>
    <property type="molecule type" value="Genomic_DNA"/>
</dbReference>
<feature type="chain" id="PRO_5042929310" description="Carbohydrate binding domain-containing protein" evidence="1">
    <location>
        <begin position="21"/>
        <end position="160"/>
    </location>
</feature>
<dbReference type="GO" id="GO:0031012">
    <property type="term" value="C:extracellular matrix"/>
    <property type="evidence" value="ECO:0007669"/>
    <property type="project" value="TreeGrafter"/>
</dbReference>
<reference evidence="3 4" key="1">
    <citation type="submission" date="2023-11" db="EMBL/GenBank/DDBJ databases">
        <title>Dfirmibasis_genome.</title>
        <authorList>
            <person name="Edelbroek B."/>
            <person name="Kjellin J."/>
            <person name="Jerlstrom-Hultqvist J."/>
            <person name="Soderbom F."/>
        </authorList>
    </citation>
    <scope>NUCLEOTIDE SEQUENCE [LARGE SCALE GENOMIC DNA]</scope>
    <source>
        <strain evidence="3 4">TNS-C-14</strain>
    </source>
</reference>
<dbReference type="SMART" id="SM01063">
    <property type="entry name" value="CBM49"/>
    <property type="match status" value="1"/>
</dbReference>